<dbReference type="OrthoDB" id="3026777at2759"/>
<feature type="transmembrane region" description="Helical" evidence="5">
    <location>
        <begin position="32"/>
        <end position="50"/>
    </location>
</feature>
<feature type="transmembrane region" description="Helical" evidence="5">
    <location>
        <begin position="262"/>
        <end position="282"/>
    </location>
</feature>
<protein>
    <recommendedName>
        <fullName evidence="8">MFS general substrate transporter</fullName>
    </recommendedName>
</protein>
<feature type="transmembrane region" description="Helical" evidence="5">
    <location>
        <begin position="189"/>
        <end position="209"/>
    </location>
</feature>
<reference evidence="6 7" key="1">
    <citation type="journal article" date="2016" name="Mol. Biol. Evol.">
        <title>Comparative Genomics of Early-Diverging Mushroom-Forming Fungi Provides Insights into the Origins of Lignocellulose Decay Capabilities.</title>
        <authorList>
            <person name="Nagy L.G."/>
            <person name="Riley R."/>
            <person name="Tritt A."/>
            <person name="Adam C."/>
            <person name="Daum C."/>
            <person name="Floudas D."/>
            <person name="Sun H."/>
            <person name="Yadav J.S."/>
            <person name="Pangilinan J."/>
            <person name="Larsson K.H."/>
            <person name="Matsuura K."/>
            <person name="Barry K."/>
            <person name="Labutti K."/>
            <person name="Kuo R."/>
            <person name="Ohm R.A."/>
            <person name="Bhattacharya S.S."/>
            <person name="Shirouzu T."/>
            <person name="Yoshinaga Y."/>
            <person name="Martin F.M."/>
            <person name="Grigoriev I.V."/>
            <person name="Hibbett D.S."/>
        </authorList>
    </citation>
    <scope>NUCLEOTIDE SEQUENCE [LARGE SCALE GENOMIC DNA]</scope>
    <source>
        <strain evidence="6 7">HHB12029</strain>
    </source>
</reference>
<dbReference type="GO" id="GO:0022857">
    <property type="term" value="F:transmembrane transporter activity"/>
    <property type="evidence" value="ECO:0007669"/>
    <property type="project" value="TreeGrafter"/>
</dbReference>
<feature type="transmembrane region" description="Helical" evidence="5">
    <location>
        <begin position="117"/>
        <end position="142"/>
    </location>
</feature>
<dbReference type="PANTHER" id="PTHR23507">
    <property type="entry name" value="ZGC:174356"/>
    <property type="match status" value="1"/>
</dbReference>
<evidence type="ECO:0008006" key="8">
    <source>
        <dbReference type="Google" id="ProtNLM"/>
    </source>
</evidence>
<name>A0A165E7Q1_EXIGL</name>
<dbReference type="PANTHER" id="PTHR23507:SF1">
    <property type="entry name" value="FI18259P1-RELATED"/>
    <property type="match status" value="1"/>
</dbReference>
<evidence type="ECO:0000313" key="6">
    <source>
        <dbReference type="EMBL" id="KZV86250.1"/>
    </source>
</evidence>
<dbReference type="EMBL" id="KV426161">
    <property type="protein sequence ID" value="KZV86250.1"/>
    <property type="molecule type" value="Genomic_DNA"/>
</dbReference>
<dbReference type="InterPro" id="IPR036259">
    <property type="entry name" value="MFS_trans_sf"/>
</dbReference>
<gene>
    <name evidence="6" type="ORF">EXIGLDRAFT_752892</name>
</gene>
<accession>A0A165E7Q1</accession>
<organism evidence="6 7">
    <name type="scientific">Exidia glandulosa HHB12029</name>
    <dbReference type="NCBI Taxonomy" id="1314781"/>
    <lineage>
        <taxon>Eukaryota</taxon>
        <taxon>Fungi</taxon>
        <taxon>Dikarya</taxon>
        <taxon>Basidiomycota</taxon>
        <taxon>Agaricomycotina</taxon>
        <taxon>Agaricomycetes</taxon>
        <taxon>Auriculariales</taxon>
        <taxon>Exidiaceae</taxon>
        <taxon>Exidia</taxon>
    </lineage>
</organism>
<keyword evidence="3 5" id="KW-1133">Transmembrane helix</keyword>
<evidence type="ECO:0000256" key="4">
    <source>
        <dbReference type="ARBA" id="ARBA00023136"/>
    </source>
</evidence>
<proteinExistence type="predicted"/>
<keyword evidence="7" id="KW-1185">Reference proteome</keyword>
<dbReference type="Gene3D" id="1.20.1250.20">
    <property type="entry name" value="MFS general substrate transporter like domains"/>
    <property type="match status" value="1"/>
</dbReference>
<feature type="transmembrane region" description="Helical" evidence="5">
    <location>
        <begin position="230"/>
        <end position="250"/>
    </location>
</feature>
<dbReference type="SUPFAM" id="SSF103473">
    <property type="entry name" value="MFS general substrate transporter"/>
    <property type="match status" value="1"/>
</dbReference>
<evidence type="ECO:0000313" key="7">
    <source>
        <dbReference type="Proteomes" id="UP000077266"/>
    </source>
</evidence>
<comment type="subcellular location">
    <subcellularLocation>
        <location evidence="1">Membrane</location>
        <topology evidence="1">Multi-pass membrane protein</topology>
    </subcellularLocation>
</comment>
<sequence>MESETAIAEEAVNGDHGLAPSHDTLPLRRPSILWVIPLFAVSSFVIAIRASSLNDVYMRVGCLAFPPEVDFPTSFDNHTMFEVPQKLRSWSIFASSPATAGVLRVERDYPCSPYGDAMYAIGFMQVTLYTITLLLNIAMCAWWGQRADGWGRTVVLAIASAAAMTSDINLVLVSHFLPRKPHLWLLPGAIFQGVFGGTASYAAMMAYLGDTSSPRHRRRYPTVPSLAFRSIVFSVNGGIMAASYGLGTLLGSWTNNPSTPVIGFTYISLAWNAIAMMLWIFVVPDSFPPEIRVTTANPTRVIPAVIRARFRLPN</sequence>
<dbReference type="AlphaFoldDB" id="A0A165E7Q1"/>
<evidence type="ECO:0000256" key="3">
    <source>
        <dbReference type="ARBA" id="ARBA00022989"/>
    </source>
</evidence>
<evidence type="ECO:0000256" key="5">
    <source>
        <dbReference type="SAM" id="Phobius"/>
    </source>
</evidence>
<feature type="transmembrane region" description="Helical" evidence="5">
    <location>
        <begin position="154"/>
        <end position="177"/>
    </location>
</feature>
<dbReference type="Proteomes" id="UP000077266">
    <property type="component" value="Unassembled WGS sequence"/>
</dbReference>
<dbReference type="InParanoid" id="A0A165E7Q1"/>
<evidence type="ECO:0000256" key="1">
    <source>
        <dbReference type="ARBA" id="ARBA00004141"/>
    </source>
</evidence>
<keyword evidence="2 5" id="KW-0812">Transmembrane</keyword>
<keyword evidence="4 5" id="KW-0472">Membrane</keyword>
<evidence type="ECO:0000256" key="2">
    <source>
        <dbReference type="ARBA" id="ARBA00022692"/>
    </source>
</evidence>
<dbReference type="GO" id="GO:0016020">
    <property type="term" value="C:membrane"/>
    <property type="evidence" value="ECO:0007669"/>
    <property type="project" value="UniProtKB-SubCell"/>
</dbReference>